<dbReference type="InterPro" id="IPR011701">
    <property type="entry name" value="MFS"/>
</dbReference>
<protein>
    <submittedName>
        <fullName evidence="5">MFS transporter</fullName>
    </submittedName>
</protein>
<name>A0A512BXJ4_9HYPH</name>
<sequence length="410" mass="41877">MSNPVSEPLASDPAMPKPSPRVVISALGITQILAWGSSFYLPAVLAQPIAADTGWSLGWVVGGLSVGLLAAGLVAPRVGRTIDVKGGRPVLMASSILLAAGLATLALAHSLPVYLMAWLLMGLGMGSGLYDAGFATLGRLYGKDARRAITTLTLWGGFASTVCWPLSAWLVEHFAWRGACAAYAAIHVLVCLPLHAFVVPGIVSVSGDGRSAGAKPGISSPPPLTGTRRIRAFALLATILTLGAVTASMIGVHLLTFLQARGLSLAAAVGLGALVGPSQVSARVMEMAFGRHYHPTWTMAASVTLVAGGIILLLLGFPILALALALYGAGNGIGSIAKGTLPLALFGSEGYASLMGRLAMPSLLAQALSPSLGAILIERGGTDAVLGVLSGLACLNLCLVGLLWVTARRR</sequence>
<evidence type="ECO:0000313" key="5">
    <source>
        <dbReference type="EMBL" id="GEO16577.1"/>
    </source>
</evidence>
<dbReference type="Gene3D" id="1.20.1250.20">
    <property type="entry name" value="MFS general substrate transporter like domains"/>
    <property type="match status" value="1"/>
</dbReference>
<organism evidence="5 6">
    <name type="scientific">Microvirga aerophila</name>
    <dbReference type="NCBI Taxonomy" id="670291"/>
    <lineage>
        <taxon>Bacteria</taxon>
        <taxon>Pseudomonadati</taxon>
        <taxon>Pseudomonadota</taxon>
        <taxon>Alphaproteobacteria</taxon>
        <taxon>Hyphomicrobiales</taxon>
        <taxon>Methylobacteriaceae</taxon>
        <taxon>Microvirga</taxon>
    </lineage>
</organism>
<feature type="transmembrane region" description="Helical" evidence="4">
    <location>
        <begin position="149"/>
        <end position="170"/>
    </location>
</feature>
<feature type="transmembrane region" description="Helical" evidence="4">
    <location>
        <begin position="22"/>
        <end position="45"/>
    </location>
</feature>
<dbReference type="GO" id="GO:0022857">
    <property type="term" value="F:transmembrane transporter activity"/>
    <property type="evidence" value="ECO:0007669"/>
    <property type="project" value="InterPro"/>
</dbReference>
<proteinExistence type="predicted"/>
<dbReference type="Pfam" id="PF07690">
    <property type="entry name" value="MFS_1"/>
    <property type="match status" value="1"/>
</dbReference>
<feature type="transmembrane region" description="Helical" evidence="4">
    <location>
        <begin position="90"/>
        <end position="109"/>
    </location>
</feature>
<dbReference type="PANTHER" id="PTHR11360">
    <property type="entry name" value="MONOCARBOXYLATE TRANSPORTER"/>
    <property type="match status" value="1"/>
</dbReference>
<evidence type="ECO:0000256" key="4">
    <source>
        <dbReference type="SAM" id="Phobius"/>
    </source>
</evidence>
<feature type="transmembrane region" description="Helical" evidence="4">
    <location>
        <begin position="57"/>
        <end position="78"/>
    </location>
</feature>
<reference evidence="5 6" key="1">
    <citation type="submission" date="2019-07" db="EMBL/GenBank/DDBJ databases">
        <title>Whole genome shotgun sequence of Microvirga aerophila NBRC 106136.</title>
        <authorList>
            <person name="Hosoyama A."/>
            <person name="Uohara A."/>
            <person name="Ohji S."/>
            <person name="Ichikawa N."/>
        </authorList>
    </citation>
    <scope>NUCLEOTIDE SEQUENCE [LARGE SCALE GENOMIC DNA]</scope>
    <source>
        <strain evidence="5 6">NBRC 106136</strain>
    </source>
</reference>
<feature type="transmembrane region" description="Helical" evidence="4">
    <location>
        <begin position="182"/>
        <end position="205"/>
    </location>
</feature>
<evidence type="ECO:0000256" key="3">
    <source>
        <dbReference type="ARBA" id="ARBA00023136"/>
    </source>
</evidence>
<dbReference type="EMBL" id="BJYU01000068">
    <property type="protein sequence ID" value="GEO16577.1"/>
    <property type="molecule type" value="Genomic_DNA"/>
</dbReference>
<keyword evidence="6" id="KW-1185">Reference proteome</keyword>
<keyword evidence="1 4" id="KW-0812">Transmembrane</keyword>
<feature type="transmembrane region" description="Helical" evidence="4">
    <location>
        <begin position="258"/>
        <end position="276"/>
    </location>
</feature>
<comment type="caution">
    <text evidence="5">The sequence shown here is derived from an EMBL/GenBank/DDBJ whole genome shotgun (WGS) entry which is preliminary data.</text>
</comment>
<feature type="transmembrane region" description="Helical" evidence="4">
    <location>
        <begin position="115"/>
        <end position="137"/>
    </location>
</feature>
<dbReference type="PANTHER" id="PTHR11360:SF308">
    <property type="entry name" value="BLL3089 PROTEIN"/>
    <property type="match status" value="1"/>
</dbReference>
<keyword evidence="2 4" id="KW-1133">Transmembrane helix</keyword>
<gene>
    <name evidence="5" type="ORF">MAE02_42730</name>
</gene>
<evidence type="ECO:0000256" key="1">
    <source>
        <dbReference type="ARBA" id="ARBA00022692"/>
    </source>
</evidence>
<feature type="transmembrane region" description="Helical" evidence="4">
    <location>
        <begin position="297"/>
        <end position="320"/>
    </location>
</feature>
<dbReference type="InterPro" id="IPR050327">
    <property type="entry name" value="Proton-linked_MCT"/>
</dbReference>
<dbReference type="InterPro" id="IPR036259">
    <property type="entry name" value="MFS_trans_sf"/>
</dbReference>
<feature type="transmembrane region" description="Helical" evidence="4">
    <location>
        <begin position="232"/>
        <end position="252"/>
    </location>
</feature>
<dbReference type="SUPFAM" id="SSF103473">
    <property type="entry name" value="MFS general substrate transporter"/>
    <property type="match status" value="1"/>
</dbReference>
<feature type="transmembrane region" description="Helical" evidence="4">
    <location>
        <begin position="384"/>
        <end position="405"/>
    </location>
</feature>
<accession>A0A512BXJ4</accession>
<evidence type="ECO:0000313" key="6">
    <source>
        <dbReference type="Proteomes" id="UP000321085"/>
    </source>
</evidence>
<dbReference type="AlphaFoldDB" id="A0A512BXJ4"/>
<dbReference type="Proteomes" id="UP000321085">
    <property type="component" value="Unassembled WGS sequence"/>
</dbReference>
<evidence type="ECO:0000256" key="2">
    <source>
        <dbReference type="ARBA" id="ARBA00022989"/>
    </source>
</evidence>
<keyword evidence="3 4" id="KW-0472">Membrane</keyword>